<gene>
    <name evidence="1" type="ORF">DNJ96_01640</name>
</gene>
<accession>A0A4Q9RE52</accession>
<evidence type="ECO:0000313" key="1">
    <source>
        <dbReference type="EMBL" id="TBV00017.1"/>
    </source>
</evidence>
<proteinExistence type="predicted"/>
<organism evidence="1 2">
    <name type="scientific">Stutzerimonas kirkiae</name>
    <dbReference type="NCBI Taxonomy" id="2211392"/>
    <lineage>
        <taxon>Bacteria</taxon>
        <taxon>Pseudomonadati</taxon>
        <taxon>Pseudomonadota</taxon>
        <taxon>Gammaproteobacteria</taxon>
        <taxon>Pseudomonadales</taxon>
        <taxon>Pseudomonadaceae</taxon>
        <taxon>Stutzerimonas</taxon>
    </lineage>
</organism>
<keyword evidence="2" id="KW-1185">Reference proteome</keyword>
<sequence>MTIRCLICNSSVILSQEEAQAIALLIGLLEGFLKGIQGASSATPGGAVASPLGHTLSMMVEGISGAASNWADTQDFAREHRKYHFMGYDRLCLRCGALFDDSPNVESPPDG</sequence>
<dbReference type="Proteomes" id="UP000292639">
    <property type="component" value="Unassembled WGS sequence"/>
</dbReference>
<dbReference type="RefSeq" id="WP_131183109.1">
    <property type="nucleotide sequence ID" value="NZ_QJUO01000002.1"/>
</dbReference>
<dbReference type="EMBL" id="QJUP01000001">
    <property type="protein sequence ID" value="TBV00017.1"/>
    <property type="molecule type" value="Genomic_DNA"/>
</dbReference>
<reference evidence="1 2" key="1">
    <citation type="submission" date="2018-06" db="EMBL/GenBank/DDBJ databases">
        <title>Three novel Pseudomonas species isolated from symptomatic oak.</title>
        <authorList>
            <person name="Bueno-Gonzalez V."/>
            <person name="Brady C."/>
        </authorList>
    </citation>
    <scope>NUCLEOTIDE SEQUENCE [LARGE SCALE GENOMIC DNA]</scope>
    <source>
        <strain evidence="1 2">P17C</strain>
    </source>
</reference>
<evidence type="ECO:0000313" key="2">
    <source>
        <dbReference type="Proteomes" id="UP000292639"/>
    </source>
</evidence>
<comment type="caution">
    <text evidence="1">The sequence shown here is derived from an EMBL/GenBank/DDBJ whole genome shotgun (WGS) entry which is preliminary data.</text>
</comment>
<protein>
    <submittedName>
        <fullName evidence="1">Uncharacterized protein</fullName>
    </submittedName>
</protein>
<name>A0A4Q9RE52_9GAMM</name>
<dbReference type="AlphaFoldDB" id="A0A4Q9RE52"/>